<organism evidence="1 2">
    <name type="scientific">Xanthomonas citri pv. sesbaniae</name>
    <dbReference type="NCBI Taxonomy" id="473425"/>
    <lineage>
        <taxon>Bacteria</taxon>
        <taxon>Pseudomonadati</taxon>
        <taxon>Pseudomonadota</taxon>
        <taxon>Gammaproteobacteria</taxon>
        <taxon>Lysobacterales</taxon>
        <taxon>Lysobacteraceae</taxon>
        <taxon>Xanthomonas</taxon>
    </lineage>
</organism>
<evidence type="ECO:0000313" key="2">
    <source>
        <dbReference type="Proteomes" id="UP000825388"/>
    </source>
</evidence>
<sequence length="204" mass="22697">MTDSPGHGTLAVGGDFANVLDGEDYLAMLNSRDEATVVLKAHLILEEFLNIWASKLTGTEDLFAGGFVSFKTKLSIARNLGLAHDLYKALDKYNDIRNKYSHRRKYQADGQLVSSLSSVVDAAVPNLKMVSCSTFEIQSSGIDQNGVRHEMNYTWPDCDNGKKFLIILIVLVLKLTHWMQVSFQERGISYMLITSLPTHERGGP</sequence>
<dbReference type="EMBL" id="LOKL01000064">
    <property type="protein sequence ID" value="MBZ3923561.1"/>
    <property type="molecule type" value="Genomic_DNA"/>
</dbReference>
<accession>A0AAW4RI97</accession>
<evidence type="ECO:0008006" key="3">
    <source>
        <dbReference type="Google" id="ProtNLM"/>
    </source>
</evidence>
<comment type="caution">
    <text evidence="1">The sequence shown here is derived from an EMBL/GenBank/DDBJ whole genome shotgun (WGS) entry which is preliminary data.</text>
</comment>
<dbReference type="Proteomes" id="UP000825388">
    <property type="component" value="Unassembled WGS sequence"/>
</dbReference>
<gene>
    <name evidence="1" type="ORF">Xseb_23265</name>
</gene>
<dbReference type="RefSeq" id="WP_089113517.1">
    <property type="nucleotide sequence ID" value="NZ_LOKL01000064.1"/>
</dbReference>
<evidence type="ECO:0000313" key="1">
    <source>
        <dbReference type="EMBL" id="MBZ3923561.1"/>
    </source>
</evidence>
<name>A0AAW4RI97_XANCI</name>
<dbReference type="AlphaFoldDB" id="A0AAW4RI97"/>
<proteinExistence type="predicted"/>
<protein>
    <recommendedName>
        <fullName evidence="3">Cthe-2314-like HEPN domain-containing protein</fullName>
    </recommendedName>
</protein>
<reference evidence="1" key="1">
    <citation type="submission" date="2015-12" db="EMBL/GenBank/DDBJ databases">
        <authorList>
            <person name="Bansal K."/>
            <person name="Midha S."/>
            <person name="Patil P.B."/>
        </authorList>
    </citation>
    <scope>NUCLEOTIDE SEQUENCE</scope>
    <source>
        <strain evidence="1">LMG867</strain>
    </source>
</reference>